<dbReference type="InterPro" id="IPR013656">
    <property type="entry name" value="PAS_4"/>
</dbReference>
<dbReference type="RefSeq" id="WP_068399524.1">
    <property type="nucleotide sequence ID" value="NZ_CP014504.1"/>
</dbReference>
<dbReference type="Pfam" id="PF01590">
    <property type="entry name" value="GAF"/>
    <property type="match status" value="1"/>
</dbReference>
<evidence type="ECO:0000259" key="1">
    <source>
        <dbReference type="SMART" id="SM00065"/>
    </source>
</evidence>
<organism evidence="2 3">
    <name type="scientific">Pedobacter cryoconitis</name>
    <dbReference type="NCBI Taxonomy" id="188932"/>
    <lineage>
        <taxon>Bacteria</taxon>
        <taxon>Pseudomonadati</taxon>
        <taxon>Bacteroidota</taxon>
        <taxon>Sphingobacteriia</taxon>
        <taxon>Sphingobacteriales</taxon>
        <taxon>Sphingobacteriaceae</taxon>
        <taxon>Pedobacter</taxon>
    </lineage>
</organism>
<protein>
    <recommendedName>
        <fullName evidence="1">GAF domain-containing protein</fullName>
    </recommendedName>
</protein>
<dbReference type="SUPFAM" id="SSF55781">
    <property type="entry name" value="GAF domain-like"/>
    <property type="match status" value="1"/>
</dbReference>
<dbReference type="Proteomes" id="UP000071561">
    <property type="component" value="Chromosome"/>
</dbReference>
<sequence>MSDSILNTGNTVNRFLHRKIDREDELQQIVELAANICNVPIAMITFMDDQTQHIKFKAGTDHSEISFTDTFCKYTVIQKELLIIPDTLVDERVKNNPSVVQNPHLRFYAGSPLTTHDDYNIGTLCVYDIQPKTLTTIEQKMLHRLARQVTRLLEFDASLQLLKEQYEFSRVEEIKLRSFFESSGCCHLLLDTQLRVLSFNNAMVNLLRSNYQLTIAEGMEVDDYIETGFVEEFIRNCKRALKGENVNIEAIINPSKGNNPWQLIFEPAFDSMGAITGVTYSATDITQMVRDEKTVLEQGESLRQIDRILSADLHHPLEVIKGAMFKMKQQGYPDGIIEFELLEKACNELLNKGSLIILSDERNIGHVPSSLNSSI</sequence>
<dbReference type="PANTHER" id="PTHR43102">
    <property type="entry name" value="SLR1143 PROTEIN"/>
    <property type="match status" value="1"/>
</dbReference>
<dbReference type="OrthoDB" id="741455at2"/>
<dbReference type="Gene3D" id="3.30.450.40">
    <property type="match status" value="1"/>
</dbReference>
<dbReference type="PATRIC" id="fig|188932.3.peg.1907"/>
<dbReference type="AlphaFoldDB" id="A0A127VBJ9"/>
<dbReference type="SUPFAM" id="SSF55785">
    <property type="entry name" value="PYP-like sensor domain (PAS domain)"/>
    <property type="match status" value="1"/>
</dbReference>
<gene>
    <name evidence="2" type="ORF">AY601_1827</name>
</gene>
<evidence type="ECO:0000313" key="3">
    <source>
        <dbReference type="Proteomes" id="UP000071561"/>
    </source>
</evidence>
<dbReference type="EMBL" id="CP014504">
    <property type="protein sequence ID" value="AMP98736.1"/>
    <property type="molecule type" value="Genomic_DNA"/>
</dbReference>
<keyword evidence="3" id="KW-1185">Reference proteome</keyword>
<dbReference type="InterPro" id="IPR029016">
    <property type="entry name" value="GAF-like_dom_sf"/>
</dbReference>
<dbReference type="SMART" id="SM00065">
    <property type="entry name" value="GAF"/>
    <property type="match status" value="1"/>
</dbReference>
<accession>A0A127VBJ9</accession>
<name>A0A127VBJ9_9SPHI</name>
<dbReference type="InterPro" id="IPR003018">
    <property type="entry name" value="GAF"/>
</dbReference>
<feature type="domain" description="GAF" evidence="1">
    <location>
        <begin position="21"/>
        <end position="163"/>
    </location>
</feature>
<dbReference type="PANTHER" id="PTHR43102:SF2">
    <property type="entry name" value="GAF DOMAIN-CONTAINING PROTEIN"/>
    <property type="match status" value="1"/>
</dbReference>
<reference evidence="2 3" key="1">
    <citation type="submission" date="2016-03" db="EMBL/GenBank/DDBJ databases">
        <title>Complete genome sequence of Pedobacter cryoconitis PAMC 27485.</title>
        <authorList>
            <person name="Lee J."/>
            <person name="Kim O.-S."/>
        </authorList>
    </citation>
    <scope>NUCLEOTIDE SEQUENCE [LARGE SCALE GENOMIC DNA]</scope>
    <source>
        <strain evidence="2 3">PAMC 27485</strain>
    </source>
</reference>
<dbReference type="Gene3D" id="3.30.450.20">
    <property type="entry name" value="PAS domain"/>
    <property type="match status" value="1"/>
</dbReference>
<dbReference type="Pfam" id="PF08448">
    <property type="entry name" value="PAS_4"/>
    <property type="match status" value="1"/>
</dbReference>
<evidence type="ECO:0000313" key="2">
    <source>
        <dbReference type="EMBL" id="AMP98736.1"/>
    </source>
</evidence>
<dbReference type="InterPro" id="IPR035965">
    <property type="entry name" value="PAS-like_dom_sf"/>
</dbReference>
<dbReference type="KEGG" id="pcm:AY601_1827"/>
<proteinExistence type="predicted"/>